<dbReference type="UniPathway" id="UPA00031">
    <property type="reaction ID" value="UER00013"/>
</dbReference>
<dbReference type="AlphaFoldDB" id="A0A1X2IUU7"/>
<dbReference type="OrthoDB" id="5957391at2759"/>
<dbReference type="CDD" id="cd12110">
    <property type="entry name" value="PHP_HisPPase_Hisj_like"/>
    <property type="match status" value="1"/>
</dbReference>
<dbReference type="EMBL" id="MCGE01000004">
    <property type="protein sequence ID" value="ORZ22576.1"/>
    <property type="molecule type" value="Genomic_DNA"/>
</dbReference>
<evidence type="ECO:0000256" key="1">
    <source>
        <dbReference type="ARBA" id="ARBA00004970"/>
    </source>
</evidence>
<proteinExistence type="inferred from homology"/>
<dbReference type="NCBIfam" id="TIGR01856">
    <property type="entry name" value="hisJ_fam"/>
    <property type="match status" value="1"/>
</dbReference>
<reference evidence="10 11" key="1">
    <citation type="submission" date="2016-07" db="EMBL/GenBank/DDBJ databases">
        <title>Pervasive Adenine N6-methylation of Active Genes in Fungi.</title>
        <authorList>
            <consortium name="DOE Joint Genome Institute"/>
            <person name="Mondo S.J."/>
            <person name="Dannebaum R.O."/>
            <person name="Kuo R.C."/>
            <person name="Labutti K."/>
            <person name="Haridas S."/>
            <person name="Kuo A."/>
            <person name="Salamov A."/>
            <person name="Ahrendt S.R."/>
            <person name="Lipzen A."/>
            <person name="Sullivan W."/>
            <person name="Andreopoulos W.B."/>
            <person name="Clum A."/>
            <person name="Lindquist E."/>
            <person name="Daum C."/>
            <person name="Ramamoorthy G.K."/>
            <person name="Gryganskyi A."/>
            <person name="Culley D."/>
            <person name="Magnuson J.K."/>
            <person name="James T.Y."/>
            <person name="O'Malley M.A."/>
            <person name="Stajich J.E."/>
            <person name="Spatafora J.W."/>
            <person name="Visel A."/>
            <person name="Grigoriev I.V."/>
        </authorList>
    </citation>
    <scope>NUCLEOTIDE SEQUENCE [LARGE SCALE GENOMIC DNA]</scope>
    <source>
        <strain evidence="10 11">NRRL 1336</strain>
    </source>
</reference>
<dbReference type="GO" id="GO:0005737">
    <property type="term" value="C:cytoplasm"/>
    <property type="evidence" value="ECO:0007669"/>
    <property type="project" value="TreeGrafter"/>
</dbReference>
<dbReference type="GO" id="GO:0000105">
    <property type="term" value="P:L-histidine biosynthetic process"/>
    <property type="evidence" value="ECO:0007669"/>
    <property type="project" value="UniProtKB-UniRule"/>
</dbReference>
<comment type="catalytic activity">
    <reaction evidence="7 8">
        <text>L-histidinol phosphate + H2O = L-histidinol + phosphate</text>
        <dbReference type="Rhea" id="RHEA:14465"/>
        <dbReference type="ChEBI" id="CHEBI:15377"/>
        <dbReference type="ChEBI" id="CHEBI:43474"/>
        <dbReference type="ChEBI" id="CHEBI:57699"/>
        <dbReference type="ChEBI" id="CHEBI:57980"/>
        <dbReference type="EC" id="3.1.3.15"/>
    </reaction>
</comment>
<evidence type="ECO:0000256" key="5">
    <source>
        <dbReference type="ARBA" id="ARBA00022801"/>
    </source>
</evidence>
<evidence type="ECO:0000256" key="7">
    <source>
        <dbReference type="ARBA" id="ARBA00049158"/>
    </source>
</evidence>
<comment type="caution">
    <text evidence="10">The sequence shown here is derived from an EMBL/GenBank/DDBJ whole genome shotgun (WGS) entry which is preliminary data.</text>
</comment>
<sequence>MPFSYHSHSGQFCHHGYGELEQVVQQAIKKEFKIYGLTEHMPRFDTTELYPEELEANCTPDTMITIFDDFVKEAHRLKVKYSNDIELLIGSEIEYIHPDYSSHVETLKKNWQLDYVVGSLHHVGGIPIDYSTELYQHALTTVAKGDYVSFFEAYYDEHWQMLQTVRPQVVGHFDLIRIFAPQDKDQPSSLTMALSTSTSPLWQKMERNIDLIISYGGLFEINSRAWKKMILAKGGKLTLSDDCHGPDDVGMHYNKLFDYMKELQINTIHYLTLENGQLVTKEADDILNDPFWSKVKSKDTL</sequence>
<keyword evidence="11" id="KW-1185">Reference proteome</keyword>
<dbReference type="EC" id="3.1.3.15" evidence="3 8"/>
<keyword evidence="6 8" id="KW-0368">Histidine biosynthesis</keyword>
<dbReference type="SUPFAM" id="SSF89550">
    <property type="entry name" value="PHP domain-like"/>
    <property type="match status" value="1"/>
</dbReference>
<name>A0A1X2IUU7_9FUNG</name>
<dbReference type="PANTHER" id="PTHR21039">
    <property type="entry name" value="HISTIDINOL PHOSPHATASE-RELATED"/>
    <property type="match status" value="1"/>
</dbReference>
<evidence type="ECO:0000256" key="3">
    <source>
        <dbReference type="ARBA" id="ARBA00013085"/>
    </source>
</evidence>
<accession>A0A1X2IUU7</accession>
<dbReference type="PANTHER" id="PTHR21039:SF0">
    <property type="entry name" value="HISTIDINOL-PHOSPHATASE"/>
    <property type="match status" value="1"/>
</dbReference>
<evidence type="ECO:0000256" key="6">
    <source>
        <dbReference type="ARBA" id="ARBA00023102"/>
    </source>
</evidence>
<comment type="similarity">
    <text evidence="2 8">Belongs to the PHP hydrolase family. HisK subfamily.</text>
</comment>
<dbReference type="Pfam" id="PF02811">
    <property type="entry name" value="PHP"/>
    <property type="match status" value="1"/>
</dbReference>
<dbReference type="InterPro" id="IPR010140">
    <property type="entry name" value="Histidinol_P_phosphatase_HisJ"/>
</dbReference>
<evidence type="ECO:0000256" key="8">
    <source>
        <dbReference type="RuleBase" id="RU366003"/>
    </source>
</evidence>
<dbReference type="GO" id="GO:0004401">
    <property type="term" value="F:histidinol-phosphatase activity"/>
    <property type="evidence" value="ECO:0007669"/>
    <property type="project" value="UniProtKB-UniRule"/>
</dbReference>
<evidence type="ECO:0000313" key="11">
    <source>
        <dbReference type="Proteomes" id="UP000193560"/>
    </source>
</evidence>
<dbReference type="InterPro" id="IPR004013">
    <property type="entry name" value="PHP_dom"/>
</dbReference>
<dbReference type="InterPro" id="IPR016195">
    <property type="entry name" value="Pol/histidinol_Pase-like"/>
</dbReference>
<dbReference type="Gene3D" id="3.20.20.140">
    <property type="entry name" value="Metal-dependent hydrolases"/>
    <property type="match status" value="1"/>
</dbReference>
<organism evidence="10 11">
    <name type="scientific">Absidia repens</name>
    <dbReference type="NCBI Taxonomy" id="90262"/>
    <lineage>
        <taxon>Eukaryota</taxon>
        <taxon>Fungi</taxon>
        <taxon>Fungi incertae sedis</taxon>
        <taxon>Mucoromycota</taxon>
        <taxon>Mucoromycotina</taxon>
        <taxon>Mucoromycetes</taxon>
        <taxon>Mucorales</taxon>
        <taxon>Cunninghamellaceae</taxon>
        <taxon>Absidia</taxon>
    </lineage>
</organism>
<evidence type="ECO:0000259" key="9">
    <source>
        <dbReference type="Pfam" id="PF02811"/>
    </source>
</evidence>
<keyword evidence="5 8" id="KW-0378">Hydrolase</keyword>
<dbReference type="STRING" id="90262.A0A1X2IUU7"/>
<evidence type="ECO:0000313" key="10">
    <source>
        <dbReference type="EMBL" id="ORZ22576.1"/>
    </source>
</evidence>
<protein>
    <recommendedName>
        <fullName evidence="3 8">Histidinol-phosphatase</fullName>
        <shortName evidence="8">HolPase</shortName>
        <ecNumber evidence="3 8">3.1.3.15</ecNumber>
    </recommendedName>
</protein>
<evidence type="ECO:0000256" key="2">
    <source>
        <dbReference type="ARBA" id="ARBA00009152"/>
    </source>
</evidence>
<comment type="pathway">
    <text evidence="1 8">Amino-acid biosynthesis; L-histidine biosynthesis; L-histidine from 5-phospho-alpha-D-ribose 1-diphosphate: step 8/9.</text>
</comment>
<gene>
    <name evidence="10" type="ORF">BCR42DRAFT_388762</name>
</gene>
<feature type="domain" description="PHP" evidence="9">
    <location>
        <begin position="5"/>
        <end position="223"/>
    </location>
</feature>
<evidence type="ECO:0000256" key="4">
    <source>
        <dbReference type="ARBA" id="ARBA00022605"/>
    </source>
</evidence>
<keyword evidence="4 8" id="KW-0028">Amino-acid biosynthesis</keyword>
<dbReference type="Proteomes" id="UP000193560">
    <property type="component" value="Unassembled WGS sequence"/>
</dbReference>